<feature type="transmembrane region" description="Helical" evidence="1">
    <location>
        <begin position="39"/>
        <end position="63"/>
    </location>
</feature>
<dbReference type="RefSeq" id="WP_012066037.1">
    <property type="nucleotide sequence ID" value="NC_009634.1"/>
</dbReference>
<proteinExistence type="predicted"/>
<dbReference type="Proteomes" id="UP000001107">
    <property type="component" value="Chromosome"/>
</dbReference>
<reference evidence="2" key="1">
    <citation type="submission" date="2007-06" db="EMBL/GenBank/DDBJ databases">
        <title>Complete sequence of Methanococcus vannielii SB.</title>
        <authorList>
            <consortium name="US DOE Joint Genome Institute"/>
            <person name="Copeland A."/>
            <person name="Lucas S."/>
            <person name="Lapidus A."/>
            <person name="Barry K."/>
            <person name="Glavina del Rio T."/>
            <person name="Dalin E."/>
            <person name="Tice H."/>
            <person name="Pitluck S."/>
            <person name="Chain P."/>
            <person name="Malfatti S."/>
            <person name="Shin M."/>
            <person name="Vergez L."/>
            <person name="Schmutz J."/>
            <person name="Larimer F."/>
            <person name="Land M."/>
            <person name="Hauser L."/>
            <person name="Kyrpides N."/>
            <person name="Anderson I."/>
            <person name="Sieprawska-Lupa M."/>
            <person name="Whitman W.B."/>
            <person name="Richardson P."/>
        </authorList>
    </citation>
    <scope>NUCLEOTIDE SEQUENCE [LARGE SCALE GENOMIC DNA]</scope>
    <source>
        <strain evidence="2">SB</strain>
    </source>
</reference>
<dbReference type="KEGG" id="mvn:Mevan_1224"/>
<keyword evidence="1" id="KW-0472">Membrane</keyword>
<keyword evidence="1" id="KW-1133">Transmembrane helix</keyword>
<gene>
    <name evidence="2" type="ordered locus">Mevan_1224</name>
</gene>
<name>A6URK0_METVS</name>
<feature type="transmembrane region" description="Helical" evidence="1">
    <location>
        <begin position="103"/>
        <end position="121"/>
    </location>
</feature>
<dbReference type="AlphaFoldDB" id="A6URK0"/>
<evidence type="ECO:0000313" key="2">
    <source>
        <dbReference type="EMBL" id="ABR55122.1"/>
    </source>
</evidence>
<dbReference type="HOGENOM" id="CLU_1154369_0_0_2"/>
<feature type="transmembrane region" description="Helical" evidence="1">
    <location>
        <begin position="127"/>
        <end position="147"/>
    </location>
</feature>
<accession>A6URK0</accession>
<evidence type="ECO:0000256" key="1">
    <source>
        <dbReference type="SAM" id="Phobius"/>
    </source>
</evidence>
<organism evidence="2 3">
    <name type="scientific">Methanococcus vannielii (strain ATCC 35089 / DSM 1224 / JCM 13029 / OCM 148 / SB)</name>
    <dbReference type="NCBI Taxonomy" id="406327"/>
    <lineage>
        <taxon>Archaea</taxon>
        <taxon>Methanobacteriati</taxon>
        <taxon>Methanobacteriota</taxon>
        <taxon>Methanomada group</taxon>
        <taxon>Methanococci</taxon>
        <taxon>Methanococcales</taxon>
        <taxon>Methanococcaceae</taxon>
        <taxon>Methanococcus</taxon>
    </lineage>
</organism>
<dbReference type="STRING" id="406327.Mevan_1224"/>
<evidence type="ECO:0000313" key="3">
    <source>
        <dbReference type="Proteomes" id="UP000001107"/>
    </source>
</evidence>
<protein>
    <submittedName>
        <fullName evidence="2">Uncharacterized protein</fullName>
    </submittedName>
</protein>
<keyword evidence="3" id="KW-1185">Reference proteome</keyword>
<dbReference type="GeneID" id="5325853"/>
<keyword evidence="1" id="KW-0812">Transmembrane</keyword>
<sequence length="240" mass="28073">MNLKNPYSNYLNTSMILLLFSSILFLTPLIFNIDGMDGGFAIYFVSIWLILSFVVLNIVFLHLKLKIQPALKNSVFIGKFIYDDKELKKLKSEKLADYYAKKYFSIGIWILLSIVGIFVGLFYSADIWYFIMMFGIGAVIFSIMWIASLIELKKSVPTEAWFFNNGIIYENYHIIFDGRINELKNAYIKEKNKLRYIIFEVEMPVNRGLSREIVKISVLIPKNEDDLDILKNYEKYLNNI</sequence>
<dbReference type="EMBL" id="CP000742">
    <property type="protein sequence ID" value="ABR55122.1"/>
    <property type="molecule type" value="Genomic_DNA"/>
</dbReference>
<feature type="transmembrane region" description="Helical" evidence="1">
    <location>
        <begin position="12"/>
        <end position="33"/>
    </location>
</feature>